<dbReference type="Pfam" id="PF00689">
    <property type="entry name" value="Cation_ATPase_C"/>
    <property type="match status" value="1"/>
</dbReference>
<dbReference type="InterPro" id="IPR059000">
    <property type="entry name" value="ATPase_P-type_domA"/>
</dbReference>
<evidence type="ECO:0000313" key="8">
    <source>
        <dbReference type="EnsemblPlants" id="cds.evm.model.02.2776"/>
    </source>
</evidence>
<keyword evidence="5" id="KW-0812">Transmembrane</keyword>
<dbReference type="EMBL" id="UZAU01000235">
    <property type="status" value="NOT_ANNOTATED_CDS"/>
    <property type="molecule type" value="Genomic_DNA"/>
</dbReference>
<evidence type="ECO:0000256" key="2">
    <source>
        <dbReference type="ARBA" id="ARBA00022837"/>
    </source>
</evidence>
<dbReference type="Proteomes" id="UP000596661">
    <property type="component" value="Chromosome 2"/>
</dbReference>
<feature type="domain" description="P-type ATPase A" evidence="6">
    <location>
        <begin position="206"/>
        <end position="297"/>
    </location>
</feature>
<dbReference type="PANTHER" id="PTHR24093:SF470">
    <property type="entry name" value="CALCIUM-TRANSPORTING ATPASE 12, PLASMA MEMBRANE-TYPE-LIKE"/>
    <property type="match status" value="1"/>
</dbReference>
<dbReference type="SUPFAM" id="SSF81665">
    <property type="entry name" value="Calcium ATPase, transmembrane domain M"/>
    <property type="match status" value="1"/>
</dbReference>
<feature type="transmembrane region" description="Helical" evidence="5">
    <location>
        <begin position="389"/>
        <end position="415"/>
    </location>
</feature>
<dbReference type="Gene3D" id="1.20.1110.10">
    <property type="entry name" value="Calcium-transporting ATPase, transmembrane domain"/>
    <property type="match status" value="2"/>
</dbReference>
<dbReference type="InterPro" id="IPR008250">
    <property type="entry name" value="ATPase_P-typ_transduc_dom_A_sf"/>
</dbReference>
<dbReference type="InterPro" id="IPR023299">
    <property type="entry name" value="ATPase_P-typ_cyto_dom_N"/>
</dbReference>
<keyword evidence="5" id="KW-0472">Membrane</keyword>
<protein>
    <recommendedName>
        <fullName evidence="10">Calcium-transporting ATPase</fullName>
    </recommendedName>
</protein>
<dbReference type="SUPFAM" id="SSF81653">
    <property type="entry name" value="Calcium ATPase, transduction domain A"/>
    <property type="match status" value="1"/>
</dbReference>
<dbReference type="InterPro" id="IPR023298">
    <property type="entry name" value="ATPase_P-typ_TM_dom_sf"/>
</dbReference>
<feature type="transmembrane region" description="Helical" evidence="5">
    <location>
        <begin position="792"/>
        <end position="810"/>
    </location>
</feature>
<dbReference type="EnsemblPlants" id="evm.model.02.2776">
    <property type="protein sequence ID" value="cds.evm.model.02.2776"/>
    <property type="gene ID" value="evm.TU.02.2776"/>
</dbReference>
<dbReference type="GO" id="GO:0046872">
    <property type="term" value="F:metal ion binding"/>
    <property type="evidence" value="ECO:0007669"/>
    <property type="project" value="UniProtKB-KW"/>
</dbReference>
<evidence type="ECO:0008006" key="10">
    <source>
        <dbReference type="Google" id="ProtNLM"/>
    </source>
</evidence>
<feature type="transmembrane region" description="Helical" evidence="5">
    <location>
        <begin position="171"/>
        <end position="194"/>
    </location>
</feature>
<feature type="transmembrane region" description="Helical" evidence="5">
    <location>
        <begin position="142"/>
        <end position="159"/>
    </location>
</feature>
<feature type="transmembrane region" description="Helical" evidence="5">
    <location>
        <begin position="967"/>
        <end position="990"/>
    </location>
</feature>
<organism evidence="8 9">
    <name type="scientific">Cannabis sativa</name>
    <name type="common">Hemp</name>
    <name type="synonym">Marijuana</name>
    <dbReference type="NCBI Taxonomy" id="3483"/>
    <lineage>
        <taxon>Eukaryota</taxon>
        <taxon>Viridiplantae</taxon>
        <taxon>Streptophyta</taxon>
        <taxon>Embryophyta</taxon>
        <taxon>Tracheophyta</taxon>
        <taxon>Spermatophyta</taxon>
        <taxon>Magnoliopsida</taxon>
        <taxon>eudicotyledons</taxon>
        <taxon>Gunneridae</taxon>
        <taxon>Pentapetalae</taxon>
        <taxon>rosids</taxon>
        <taxon>fabids</taxon>
        <taxon>Rosales</taxon>
        <taxon>Cannabaceae</taxon>
        <taxon>Cannabis</taxon>
    </lineage>
</organism>
<name>A0A803NYP7_CANSA</name>
<keyword evidence="3" id="KW-0460">Magnesium</keyword>
<evidence type="ECO:0000313" key="9">
    <source>
        <dbReference type="Proteomes" id="UP000596661"/>
    </source>
</evidence>
<feature type="domain" description="Cation-transporting P-type ATPase C-terminal" evidence="7">
    <location>
        <begin position="815"/>
        <end position="988"/>
    </location>
</feature>
<dbReference type="Gramene" id="evm.model.02.2776">
    <property type="protein sequence ID" value="cds.evm.model.02.2776"/>
    <property type="gene ID" value="evm.TU.02.2776"/>
</dbReference>
<dbReference type="Pfam" id="PF00122">
    <property type="entry name" value="E1-E2_ATPase"/>
    <property type="match status" value="1"/>
</dbReference>
<feature type="region of interest" description="Disordered" evidence="4">
    <location>
        <begin position="1006"/>
        <end position="1026"/>
    </location>
</feature>
<dbReference type="InterPro" id="IPR006068">
    <property type="entry name" value="ATPase_P-typ_cation-transptr_C"/>
</dbReference>
<keyword evidence="1" id="KW-0479">Metal-binding</keyword>
<feature type="transmembrane region" description="Helical" evidence="5">
    <location>
        <begin position="816"/>
        <end position="836"/>
    </location>
</feature>
<dbReference type="GO" id="GO:0000166">
    <property type="term" value="F:nucleotide binding"/>
    <property type="evidence" value="ECO:0007669"/>
    <property type="project" value="InterPro"/>
</dbReference>
<dbReference type="Pfam" id="PF13246">
    <property type="entry name" value="Cation_ATPase"/>
    <property type="match status" value="1"/>
</dbReference>
<dbReference type="OMA" id="RICSTEM"/>
<dbReference type="GO" id="GO:0005388">
    <property type="term" value="F:P-type calcium transporter activity"/>
    <property type="evidence" value="ECO:0007669"/>
    <property type="project" value="TreeGrafter"/>
</dbReference>
<dbReference type="Gene3D" id="2.70.150.10">
    <property type="entry name" value="Calcium-transporting ATPase, cytoplasmic transduction domain A"/>
    <property type="match status" value="1"/>
</dbReference>
<evidence type="ECO:0000259" key="6">
    <source>
        <dbReference type="Pfam" id="PF00122"/>
    </source>
</evidence>
<evidence type="ECO:0000259" key="7">
    <source>
        <dbReference type="Pfam" id="PF00689"/>
    </source>
</evidence>
<evidence type="ECO:0000256" key="5">
    <source>
        <dbReference type="SAM" id="Phobius"/>
    </source>
</evidence>
<keyword evidence="5" id="KW-1133">Transmembrane helix</keyword>
<dbReference type="GO" id="GO:0005886">
    <property type="term" value="C:plasma membrane"/>
    <property type="evidence" value="ECO:0007669"/>
    <property type="project" value="TreeGrafter"/>
</dbReference>
<dbReference type="AlphaFoldDB" id="A0A803NYP7"/>
<dbReference type="Gene3D" id="3.40.1110.10">
    <property type="entry name" value="Calcium-transporting ATPase, cytoplasmic domain N"/>
    <property type="match status" value="1"/>
</dbReference>
<dbReference type="InterPro" id="IPR036412">
    <property type="entry name" value="HAD-like_sf"/>
</dbReference>
<sequence length="1026" mass="113236">MCVRGSNGIEVLEVSTALPNDHYHQIHVDIHEEAETSIGTTSTTTAATTDDDAKSQQFANIVEIVNTKDLDSLNRFGGVKGIAVALNTNLEAGISGDENDLSWRKGQSNSDHASTGQSTEHVIEAQPSFDFLRILLKYCNDAAIGFLIIAALLSIGFGIKKDGTETGWYEGFFILVGVVILVVGPTLHELWLLARSRREPLLHLEQNLVFVSRGNTKQKIPISQLVQGDVLWLETENLVPADGLFIGGESLVVHDGLNSTINEQCPFLFHGSTVTHGSGRMLVTTVGGETKFSKLVSSGAATSQTPDRITRFPAQLERLSKVTHMAGLVISIVILVVPFVRFMIDQNFDSDSDYPKLKAGNTDTTKTKEIIDLIERLVMKPRGNMGTNLVTLLTIVMVGLMEGMSLVITLTSILWRKKLLSKIASDPGLLGSVIMGSATVVICDPLNPADVSVCFVGTDKVVNLAELPTLVREALGNGISAPLVKHWSDSKENEDPLLSWAKSNLGVKLDTLWQRFTVVKIKGLSSNEEGSGVLMKKNKNTRIENMSLHFKGPASTILGMCSSYYDKNGNEKRLNGREREFFERNIEEMKSQDLKTVAFACKQIDASVEDENALMGENGLVLIAMVGVKEYTCCAKTKKTLKDFNDAKVKFILASKDDKLELERMATACEILPPDGLVISGEDFRGYNEQEKKEKADKIYVMGNSLPSDIILLMEILKSNGDVVISLGSRIEDIPMQRQANLGVAMGRRSSQMVRECSNIEVFDGSLSSLLTVTKCGRCTYHNIQKYIQLDLVTNIAGTLIASITTMWLGSNSITGFQLIWTNLVTTLVIGPALLMELPNNELMQKPPIRPNEPLISKAMCRNIIIQALYQTTILVTFQFKGHYILYFLRIRKRHQQHVSKSMIFNSFVLCQIFNQVNSRELERINVLKGIHRNPWFSLAMVFVVGLQASFIEVAHKLAGDERLNLAQWGVCLFIGIVSCPVDAAAKYTWNLTKKVLRMFHDSASSDSVSNLESPLMSTENSTTES</sequence>
<evidence type="ECO:0000256" key="3">
    <source>
        <dbReference type="ARBA" id="ARBA00022842"/>
    </source>
</evidence>
<feature type="transmembrane region" description="Helical" evidence="5">
    <location>
        <begin position="936"/>
        <end position="955"/>
    </location>
</feature>
<evidence type="ECO:0000256" key="4">
    <source>
        <dbReference type="SAM" id="MobiDB-lite"/>
    </source>
</evidence>
<dbReference type="PANTHER" id="PTHR24093">
    <property type="entry name" value="CATION TRANSPORTING ATPASE"/>
    <property type="match status" value="1"/>
</dbReference>
<reference evidence="8" key="2">
    <citation type="submission" date="2021-03" db="UniProtKB">
        <authorList>
            <consortium name="EnsemblPlants"/>
        </authorList>
    </citation>
    <scope>IDENTIFICATION</scope>
</reference>
<keyword evidence="9" id="KW-1185">Reference proteome</keyword>
<dbReference type="SUPFAM" id="SSF56784">
    <property type="entry name" value="HAD-like"/>
    <property type="match status" value="1"/>
</dbReference>
<feature type="transmembrane region" description="Helical" evidence="5">
    <location>
        <begin position="325"/>
        <end position="344"/>
    </location>
</feature>
<keyword evidence="2" id="KW-0106">Calcium</keyword>
<accession>A0A803NYP7</accession>
<proteinExistence type="predicted"/>
<evidence type="ECO:0000256" key="1">
    <source>
        <dbReference type="ARBA" id="ARBA00022723"/>
    </source>
</evidence>
<reference evidence="8" key="1">
    <citation type="submission" date="2018-11" db="EMBL/GenBank/DDBJ databases">
        <authorList>
            <person name="Grassa J C."/>
        </authorList>
    </citation>
    <scope>NUCLEOTIDE SEQUENCE [LARGE SCALE GENOMIC DNA]</scope>
</reference>